<accession>A0A3L6ZZU0</accession>
<dbReference type="RefSeq" id="WP_121625145.1">
    <property type="nucleotide sequence ID" value="NZ_JACIIW010000008.1"/>
</dbReference>
<keyword evidence="1" id="KW-1133">Transmembrane helix</keyword>
<evidence type="ECO:0000313" key="3">
    <source>
        <dbReference type="EMBL" id="RLP73566.1"/>
    </source>
</evidence>
<feature type="transmembrane region" description="Helical" evidence="1">
    <location>
        <begin position="103"/>
        <end position="120"/>
    </location>
</feature>
<feature type="transmembrane region" description="Helical" evidence="1">
    <location>
        <begin position="125"/>
        <end position="142"/>
    </location>
</feature>
<dbReference type="Proteomes" id="UP000269692">
    <property type="component" value="Unassembled WGS sequence"/>
</dbReference>
<keyword evidence="1" id="KW-0812">Transmembrane</keyword>
<feature type="signal peptide" evidence="2">
    <location>
        <begin position="1"/>
        <end position="28"/>
    </location>
</feature>
<dbReference type="OrthoDB" id="9808192at2"/>
<evidence type="ECO:0000256" key="1">
    <source>
        <dbReference type="SAM" id="Phobius"/>
    </source>
</evidence>
<reference evidence="3 4" key="1">
    <citation type="submission" date="2018-10" db="EMBL/GenBank/DDBJ databases">
        <title>Xanthobacter tagetidis genome sequencing and assembly.</title>
        <authorList>
            <person name="Maclea K.S."/>
            <person name="Goen A.E."/>
            <person name="Fatima S.A."/>
        </authorList>
    </citation>
    <scope>NUCLEOTIDE SEQUENCE [LARGE SCALE GENOMIC DNA]</scope>
    <source>
        <strain evidence="3 4">ATCC 700314</strain>
    </source>
</reference>
<dbReference type="PIRSF" id="PIRSF016919">
    <property type="entry name" value="HupE_UreJ"/>
    <property type="match status" value="1"/>
</dbReference>
<keyword evidence="2" id="KW-0732">Signal</keyword>
<dbReference type="Pfam" id="PF04955">
    <property type="entry name" value="HupE_UreJ"/>
    <property type="match status" value="1"/>
</dbReference>
<name>A0A3L6ZZU0_9HYPH</name>
<organism evidence="3 4">
    <name type="scientific">Xanthobacter tagetidis</name>
    <dbReference type="NCBI Taxonomy" id="60216"/>
    <lineage>
        <taxon>Bacteria</taxon>
        <taxon>Pseudomonadati</taxon>
        <taxon>Pseudomonadota</taxon>
        <taxon>Alphaproteobacteria</taxon>
        <taxon>Hyphomicrobiales</taxon>
        <taxon>Xanthobacteraceae</taxon>
        <taxon>Xanthobacter</taxon>
    </lineage>
</organism>
<keyword evidence="4" id="KW-1185">Reference proteome</keyword>
<proteinExistence type="predicted"/>
<feature type="chain" id="PRO_5017954366" evidence="2">
    <location>
        <begin position="29"/>
        <end position="210"/>
    </location>
</feature>
<feature type="transmembrane region" description="Helical" evidence="1">
    <location>
        <begin position="80"/>
        <end position="97"/>
    </location>
</feature>
<feature type="transmembrane region" description="Helical" evidence="1">
    <location>
        <begin position="154"/>
        <end position="176"/>
    </location>
</feature>
<comment type="caution">
    <text evidence="3">The sequence shown here is derived from an EMBL/GenBank/DDBJ whole genome shotgun (WGS) entry which is preliminary data.</text>
</comment>
<keyword evidence="1" id="KW-0472">Membrane</keyword>
<gene>
    <name evidence="3" type="ORF">D9R14_20100</name>
</gene>
<protein>
    <submittedName>
        <fullName evidence="3">Urease accessory protein UreJ</fullName>
    </submittedName>
</protein>
<dbReference type="InterPro" id="IPR007038">
    <property type="entry name" value="HupE_UreJ"/>
</dbReference>
<dbReference type="AlphaFoldDB" id="A0A3L6ZZU0"/>
<evidence type="ECO:0000313" key="4">
    <source>
        <dbReference type="Proteomes" id="UP000269692"/>
    </source>
</evidence>
<dbReference type="EMBL" id="RCTF01000022">
    <property type="protein sequence ID" value="RLP73566.1"/>
    <property type="molecule type" value="Genomic_DNA"/>
</dbReference>
<feature type="transmembrane region" description="Helical" evidence="1">
    <location>
        <begin position="188"/>
        <end position="208"/>
    </location>
</feature>
<evidence type="ECO:0000256" key="2">
    <source>
        <dbReference type="SAM" id="SignalP"/>
    </source>
</evidence>
<feature type="transmembrane region" description="Helical" evidence="1">
    <location>
        <begin position="52"/>
        <end position="73"/>
    </location>
</feature>
<sequence length="210" mass="20565">MSRSKTFHAVSASVAAALAVLASAPAQAHHMMGGEMPSTFAQGLLSGLGHPVIGLDHLAFIVGIGVVVGAFGLNLALPALFVAASAIGVAIHVAGVSLPASELVVAASVVLLGVLLARAAKVSPAAWAALFAVAGLFHGYAYGESIFGAEQTPLVAYLVGLVIIQSVIAVGVALATRSVKEAPVSLNARLAGAAVAGIGIAALAGQIIPG</sequence>